<dbReference type="InterPro" id="IPR024964">
    <property type="entry name" value="CTLH/CRA"/>
</dbReference>
<accession>A0A6T8PEU0</accession>
<keyword evidence="2" id="KW-0963">Cytoplasm</keyword>
<dbReference type="PANTHER" id="PTHR12170">
    <property type="entry name" value="MACROPHAGE ERYTHROBLAST ATTACHER-RELATED"/>
    <property type="match status" value="1"/>
</dbReference>
<dbReference type="AlphaFoldDB" id="A0A6T8PEU0"/>
<evidence type="ECO:0000256" key="1">
    <source>
        <dbReference type="ARBA" id="ARBA00004496"/>
    </source>
</evidence>
<dbReference type="PROSITE" id="PS50897">
    <property type="entry name" value="CTLH"/>
    <property type="match status" value="1"/>
</dbReference>
<dbReference type="SMART" id="SM00667">
    <property type="entry name" value="LisH"/>
    <property type="match status" value="1"/>
</dbReference>
<dbReference type="PROSITE" id="PS50896">
    <property type="entry name" value="LISH"/>
    <property type="match status" value="1"/>
</dbReference>
<dbReference type="GO" id="GO:0061630">
    <property type="term" value="F:ubiquitin protein ligase activity"/>
    <property type="evidence" value="ECO:0007669"/>
    <property type="project" value="InterPro"/>
</dbReference>
<dbReference type="InterPro" id="IPR045098">
    <property type="entry name" value="Fyv10_fam"/>
</dbReference>
<feature type="zinc finger region" description="RING-Gid-type" evidence="6">
    <location>
        <begin position="340"/>
        <end position="382"/>
    </location>
</feature>
<dbReference type="InterPro" id="IPR013083">
    <property type="entry name" value="Znf_RING/FYVE/PHD"/>
</dbReference>
<dbReference type="GO" id="GO:0034657">
    <property type="term" value="C:GID complex"/>
    <property type="evidence" value="ECO:0007669"/>
    <property type="project" value="TreeGrafter"/>
</dbReference>
<organism evidence="9">
    <name type="scientific">Hemiselmis andersenii</name>
    <name type="common">Cryptophyte alga</name>
    <dbReference type="NCBI Taxonomy" id="464988"/>
    <lineage>
        <taxon>Eukaryota</taxon>
        <taxon>Cryptophyceae</taxon>
        <taxon>Cryptomonadales</taxon>
        <taxon>Hemiselmidaceae</taxon>
        <taxon>Hemiselmis</taxon>
    </lineage>
</organism>
<dbReference type="SMART" id="SM00184">
    <property type="entry name" value="RING"/>
    <property type="match status" value="1"/>
</dbReference>
<dbReference type="Gene3D" id="3.30.40.10">
    <property type="entry name" value="Zinc/RING finger domain, C3HC4 (zinc finger)"/>
    <property type="match status" value="1"/>
</dbReference>
<dbReference type="EMBL" id="HBFX01038576">
    <property type="protein sequence ID" value="CAD8972226.1"/>
    <property type="molecule type" value="Transcribed_RNA"/>
</dbReference>
<evidence type="ECO:0000256" key="2">
    <source>
        <dbReference type="ARBA" id="ARBA00022490"/>
    </source>
</evidence>
<reference evidence="9" key="1">
    <citation type="submission" date="2021-01" db="EMBL/GenBank/DDBJ databases">
        <authorList>
            <person name="Corre E."/>
            <person name="Pelletier E."/>
            <person name="Niang G."/>
            <person name="Scheremetjew M."/>
            <person name="Finn R."/>
            <person name="Kale V."/>
            <person name="Holt S."/>
            <person name="Cochrane G."/>
            <person name="Meng A."/>
            <person name="Brown T."/>
            <person name="Cohen L."/>
        </authorList>
    </citation>
    <scope>NUCLEOTIDE SEQUENCE</scope>
    <source>
        <strain evidence="9">CCMP441</strain>
        <strain evidence="10">CCMP644</strain>
    </source>
</reference>
<evidence type="ECO:0000256" key="6">
    <source>
        <dbReference type="PROSITE-ProRule" id="PRU01215"/>
    </source>
</evidence>
<dbReference type="GO" id="GO:0005634">
    <property type="term" value="C:nucleus"/>
    <property type="evidence" value="ECO:0007669"/>
    <property type="project" value="TreeGrafter"/>
</dbReference>
<evidence type="ECO:0000259" key="8">
    <source>
        <dbReference type="PROSITE" id="PS51867"/>
    </source>
</evidence>
<dbReference type="InterPro" id="IPR001841">
    <property type="entry name" value="Znf_RING"/>
</dbReference>
<dbReference type="GO" id="GO:0008270">
    <property type="term" value="F:zinc ion binding"/>
    <property type="evidence" value="ECO:0007669"/>
    <property type="project" value="UniProtKB-KW"/>
</dbReference>
<name>A0A6T8PEU0_HEMAN</name>
<sequence>MAQALLKECDRLCKKQKLSRSQQLEHVSHIALLIANAKEEVSALGGAGARDGGDAMEVDGAQESTVPATQEALARLREGVTAAAAAMGDTKESLSAVAKLGKMVDKTMPPDLGKAVTPVKMDPTLVNKAVLDHLLRTGKLDVARTLAEEAGEELDEDSIRPFADMVAVTESLKRRELGPAREWAARNAAGLEAIGSDVGFGIVRMEYLQLVKEGKVVDAVRHARGSFDRYMPARLREVQRLMGCLAFVGRLDTSPYASFFDEGEWDRLSQRLAGDGSRLLGLPRDLPLGVCVEAGVKALPSLLKFASVMQGRIGEWGSKTALPVEIDLGPERKYHSVFVCPVSREQASADNPPMMMQCGHVLCEHSLKKVSRGAARFKCPYCPVEVSVHGSTRLHL</sequence>
<protein>
    <recommendedName>
        <fullName evidence="11">RING-Gid-type domain-containing protein</fullName>
    </recommendedName>
</protein>
<dbReference type="PANTHER" id="PTHR12170:SF3">
    <property type="entry name" value="GH10162P"/>
    <property type="match status" value="1"/>
</dbReference>
<comment type="subcellular location">
    <subcellularLocation>
        <location evidence="1">Cytoplasm</location>
    </subcellularLocation>
</comment>
<dbReference type="InterPro" id="IPR027370">
    <property type="entry name" value="Znf-RING_euk"/>
</dbReference>
<dbReference type="FunFam" id="3.30.40.10:FF:000143">
    <property type="entry name" value="Regulator of gluconeogenesis Rmd5"/>
    <property type="match status" value="1"/>
</dbReference>
<dbReference type="PROSITE" id="PS51867">
    <property type="entry name" value="ZF_RING_GID"/>
    <property type="match status" value="1"/>
</dbReference>
<evidence type="ECO:0000259" key="7">
    <source>
        <dbReference type="PROSITE" id="PS50897"/>
    </source>
</evidence>
<keyword evidence="3" id="KW-0479">Metal-binding</keyword>
<dbReference type="CDD" id="cd16652">
    <property type="entry name" value="dRING_Rmd5p-like"/>
    <property type="match status" value="1"/>
</dbReference>
<dbReference type="GO" id="GO:0005737">
    <property type="term" value="C:cytoplasm"/>
    <property type="evidence" value="ECO:0007669"/>
    <property type="project" value="UniProtKB-SubCell"/>
</dbReference>
<evidence type="ECO:0008006" key="11">
    <source>
        <dbReference type="Google" id="ProtNLM"/>
    </source>
</evidence>
<dbReference type="InterPro" id="IPR037683">
    <property type="entry name" value="Rmd5_dRing"/>
</dbReference>
<keyword evidence="4 6" id="KW-0863">Zinc-finger</keyword>
<feature type="domain" description="CTLH" evidence="7">
    <location>
        <begin position="161"/>
        <end position="218"/>
    </location>
</feature>
<evidence type="ECO:0000256" key="5">
    <source>
        <dbReference type="ARBA" id="ARBA00022833"/>
    </source>
</evidence>
<gene>
    <name evidence="10" type="ORF">HAND00432_LOCUS23227</name>
    <name evidence="9" type="ORF">HAND1043_LOCUS24116</name>
</gene>
<evidence type="ECO:0000256" key="3">
    <source>
        <dbReference type="ARBA" id="ARBA00022723"/>
    </source>
</evidence>
<evidence type="ECO:0000313" key="10">
    <source>
        <dbReference type="EMBL" id="CAD8972226.1"/>
    </source>
</evidence>
<dbReference type="SUPFAM" id="SSF57850">
    <property type="entry name" value="RING/U-box"/>
    <property type="match status" value="1"/>
</dbReference>
<feature type="domain" description="RING-Gid-type" evidence="8">
    <location>
        <begin position="340"/>
        <end position="382"/>
    </location>
</feature>
<dbReference type="InterPro" id="IPR006595">
    <property type="entry name" value="CTLH_C"/>
</dbReference>
<dbReference type="Pfam" id="PF13445">
    <property type="entry name" value="zf-RING_UBOX"/>
    <property type="match status" value="1"/>
</dbReference>
<evidence type="ECO:0000256" key="4">
    <source>
        <dbReference type="ARBA" id="ARBA00022771"/>
    </source>
</evidence>
<dbReference type="InterPro" id="IPR006594">
    <property type="entry name" value="LisH"/>
</dbReference>
<dbReference type="InterPro" id="IPR044063">
    <property type="entry name" value="ZF_RING_GID"/>
</dbReference>
<evidence type="ECO:0000313" key="9">
    <source>
        <dbReference type="EMBL" id="CAD8757602.1"/>
    </source>
</evidence>
<dbReference type="EMBL" id="HBFK01039711">
    <property type="protein sequence ID" value="CAD8757602.1"/>
    <property type="molecule type" value="Transcribed_RNA"/>
</dbReference>
<proteinExistence type="predicted"/>
<keyword evidence="5" id="KW-0862">Zinc</keyword>
<dbReference type="Pfam" id="PF10607">
    <property type="entry name" value="CTLH"/>
    <property type="match status" value="1"/>
</dbReference>
<dbReference type="GO" id="GO:0043161">
    <property type="term" value="P:proteasome-mediated ubiquitin-dependent protein catabolic process"/>
    <property type="evidence" value="ECO:0007669"/>
    <property type="project" value="InterPro"/>
</dbReference>